<dbReference type="InterPro" id="IPR009057">
    <property type="entry name" value="Homeodomain-like_sf"/>
</dbReference>
<evidence type="ECO:0000256" key="2">
    <source>
        <dbReference type="ARBA" id="ARBA00023125"/>
    </source>
</evidence>
<feature type="DNA-binding region" description="Homeobox" evidence="5">
    <location>
        <begin position="63"/>
        <end position="122"/>
    </location>
</feature>
<evidence type="ECO:0000313" key="9">
    <source>
        <dbReference type="Proteomes" id="UP001328107"/>
    </source>
</evidence>
<evidence type="ECO:0000256" key="6">
    <source>
        <dbReference type="RuleBase" id="RU000682"/>
    </source>
</evidence>
<feature type="domain" description="Homeobox" evidence="7">
    <location>
        <begin position="61"/>
        <end position="121"/>
    </location>
</feature>
<evidence type="ECO:0000256" key="4">
    <source>
        <dbReference type="ARBA" id="ARBA00023242"/>
    </source>
</evidence>
<dbReference type="GO" id="GO:0000981">
    <property type="term" value="F:DNA-binding transcription factor activity, RNA polymerase II-specific"/>
    <property type="evidence" value="ECO:0007669"/>
    <property type="project" value="InterPro"/>
</dbReference>
<comment type="subcellular location">
    <subcellularLocation>
        <location evidence="1 5 6">Nucleus</location>
    </subcellularLocation>
</comment>
<gene>
    <name evidence="8" type="ORF">PMAYCL1PPCAC_18351</name>
</gene>
<accession>A0AAN5CP81</accession>
<dbReference type="SMART" id="SM00389">
    <property type="entry name" value="HOX"/>
    <property type="match status" value="1"/>
</dbReference>
<evidence type="ECO:0000256" key="1">
    <source>
        <dbReference type="ARBA" id="ARBA00004123"/>
    </source>
</evidence>
<dbReference type="Proteomes" id="UP001328107">
    <property type="component" value="Unassembled WGS sequence"/>
</dbReference>
<dbReference type="GO" id="GO:0000977">
    <property type="term" value="F:RNA polymerase II transcription regulatory region sequence-specific DNA binding"/>
    <property type="evidence" value="ECO:0007669"/>
    <property type="project" value="TreeGrafter"/>
</dbReference>
<evidence type="ECO:0000313" key="8">
    <source>
        <dbReference type="EMBL" id="GMR48156.1"/>
    </source>
</evidence>
<dbReference type="Pfam" id="PF00046">
    <property type="entry name" value="Homeodomain"/>
    <property type="match status" value="1"/>
</dbReference>
<dbReference type="EMBL" id="BTRK01000004">
    <property type="protein sequence ID" value="GMR48156.1"/>
    <property type="molecule type" value="Genomic_DNA"/>
</dbReference>
<evidence type="ECO:0000259" key="7">
    <source>
        <dbReference type="PROSITE" id="PS50071"/>
    </source>
</evidence>
<keyword evidence="9" id="KW-1185">Reference proteome</keyword>
<dbReference type="InterPro" id="IPR001356">
    <property type="entry name" value="HD"/>
</dbReference>
<evidence type="ECO:0000256" key="3">
    <source>
        <dbReference type="ARBA" id="ARBA00023155"/>
    </source>
</evidence>
<evidence type="ECO:0000256" key="5">
    <source>
        <dbReference type="PROSITE-ProRule" id="PRU00108"/>
    </source>
</evidence>
<dbReference type="PANTHER" id="PTHR24329">
    <property type="entry name" value="HOMEOBOX PROTEIN ARISTALESS"/>
    <property type="match status" value="1"/>
</dbReference>
<keyword evidence="3 5" id="KW-0371">Homeobox</keyword>
<proteinExistence type="predicted"/>
<reference evidence="9" key="1">
    <citation type="submission" date="2022-10" db="EMBL/GenBank/DDBJ databases">
        <title>Genome assembly of Pristionchus species.</title>
        <authorList>
            <person name="Yoshida K."/>
            <person name="Sommer R.J."/>
        </authorList>
    </citation>
    <scope>NUCLEOTIDE SEQUENCE [LARGE SCALE GENOMIC DNA]</scope>
    <source>
        <strain evidence="9">RS5460</strain>
    </source>
</reference>
<dbReference type="Gene3D" id="1.10.10.60">
    <property type="entry name" value="Homeodomain-like"/>
    <property type="match status" value="1"/>
</dbReference>
<dbReference type="InterPro" id="IPR017970">
    <property type="entry name" value="Homeobox_CS"/>
</dbReference>
<dbReference type="AlphaFoldDB" id="A0AAN5CP81"/>
<dbReference type="CDD" id="cd00086">
    <property type="entry name" value="homeodomain"/>
    <property type="match status" value="1"/>
</dbReference>
<dbReference type="PANTHER" id="PTHR24329:SF543">
    <property type="entry name" value="FI01017P-RELATED"/>
    <property type="match status" value="1"/>
</dbReference>
<keyword evidence="2 5" id="KW-0238">DNA-binding</keyword>
<dbReference type="InterPro" id="IPR050649">
    <property type="entry name" value="Paired_Homeobox_TFs"/>
</dbReference>
<comment type="caution">
    <text evidence="8">The sequence shown here is derived from an EMBL/GenBank/DDBJ whole genome shotgun (WGS) entry which is preliminary data.</text>
</comment>
<dbReference type="PROSITE" id="PS00027">
    <property type="entry name" value="HOMEOBOX_1"/>
    <property type="match status" value="1"/>
</dbReference>
<dbReference type="PROSITE" id="PS50071">
    <property type="entry name" value="HOMEOBOX_2"/>
    <property type="match status" value="1"/>
</dbReference>
<protein>
    <recommendedName>
        <fullName evidence="7">Homeobox domain-containing protein</fullName>
    </recommendedName>
</protein>
<dbReference type="FunFam" id="1.10.10.60:FF:000551">
    <property type="entry name" value="Predicted protein"/>
    <property type="match status" value="1"/>
</dbReference>
<name>A0AAN5CP81_9BILA</name>
<keyword evidence="4 5" id="KW-0539">Nucleus</keyword>
<dbReference type="GO" id="GO:0005634">
    <property type="term" value="C:nucleus"/>
    <property type="evidence" value="ECO:0007669"/>
    <property type="project" value="UniProtKB-SubCell"/>
</dbReference>
<dbReference type="SUPFAM" id="SSF46689">
    <property type="entry name" value="Homeodomain-like"/>
    <property type="match status" value="1"/>
</dbReference>
<sequence>PSDGDFPSSESLLRFHLPSMESTTRFTLGDIKEGSDDWECRRVSLLLLAGTSRASPSPSQKKIRRNRTAFSEEQLHTLERCFSQSHYPDVSEREKLARETKLPEARIQVWFKNRRAKYRKRQRNVPCETLPVVPPLTPKETVVTWTHGETFAHLLPFSSHSLPFQSLTPSRELKECLHSTGMPLSTPLKT</sequence>
<organism evidence="8 9">
    <name type="scientific">Pristionchus mayeri</name>
    <dbReference type="NCBI Taxonomy" id="1317129"/>
    <lineage>
        <taxon>Eukaryota</taxon>
        <taxon>Metazoa</taxon>
        <taxon>Ecdysozoa</taxon>
        <taxon>Nematoda</taxon>
        <taxon>Chromadorea</taxon>
        <taxon>Rhabditida</taxon>
        <taxon>Rhabditina</taxon>
        <taxon>Diplogasteromorpha</taxon>
        <taxon>Diplogasteroidea</taxon>
        <taxon>Neodiplogasteridae</taxon>
        <taxon>Pristionchus</taxon>
    </lineage>
</organism>
<feature type="non-terminal residue" evidence="8">
    <location>
        <position position="1"/>
    </location>
</feature>